<evidence type="ECO:0000313" key="2">
    <source>
        <dbReference type="EMBL" id="MFC1405780.1"/>
    </source>
</evidence>
<organism evidence="2 3">
    <name type="scientific">Streptacidiphilus cavernicola</name>
    <dbReference type="NCBI Taxonomy" id="3342716"/>
    <lineage>
        <taxon>Bacteria</taxon>
        <taxon>Bacillati</taxon>
        <taxon>Actinomycetota</taxon>
        <taxon>Actinomycetes</taxon>
        <taxon>Kitasatosporales</taxon>
        <taxon>Streptomycetaceae</taxon>
        <taxon>Streptacidiphilus</taxon>
    </lineage>
</organism>
<name>A0ABV6UWC5_9ACTN</name>
<keyword evidence="3" id="KW-1185">Reference proteome</keyword>
<reference evidence="2 3" key="1">
    <citation type="submission" date="2024-09" db="EMBL/GenBank/DDBJ databases">
        <authorList>
            <person name="Lee S.D."/>
        </authorList>
    </citation>
    <scope>NUCLEOTIDE SEQUENCE [LARGE SCALE GENOMIC DNA]</scope>
    <source>
        <strain evidence="2 3">N1-5</strain>
    </source>
</reference>
<proteinExistence type="predicted"/>
<dbReference type="RefSeq" id="WP_030263644.1">
    <property type="nucleotide sequence ID" value="NZ_JBHEZZ010000023.1"/>
</dbReference>
<evidence type="ECO:0000256" key="1">
    <source>
        <dbReference type="SAM" id="MobiDB-lite"/>
    </source>
</evidence>
<gene>
    <name evidence="2" type="ORF">ACEZDJ_31270</name>
</gene>
<sequence>MGALWLLLAAAGGYILRWAGPARRLTAWAEQELTDPGRGLRHRAAVAVTLVDVAVHPIRSRRNWSANRAHDRNQEEEFTGAMKPAVRYDPAWAADPGQQP</sequence>
<dbReference type="EMBL" id="JBHEZZ010000023">
    <property type="protein sequence ID" value="MFC1405780.1"/>
    <property type="molecule type" value="Genomic_DNA"/>
</dbReference>
<feature type="region of interest" description="Disordered" evidence="1">
    <location>
        <begin position="65"/>
        <end position="84"/>
    </location>
</feature>
<dbReference type="Proteomes" id="UP001592528">
    <property type="component" value="Unassembled WGS sequence"/>
</dbReference>
<accession>A0ABV6UWC5</accession>
<protein>
    <submittedName>
        <fullName evidence="2">Uncharacterized protein</fullName>
    </submittedName>
</protein>
<evidence type="ECO:0000313" key="3">
    <source>
        <dbReference type="Proteomes" id="UP001592528"/>
    </source>
</evidence>
<comment type="caution">
    <text evidence="2">The sequence shown here is derived from an EMBL/GenBank/DDBJ whole genome shotgun (WGS) entry which is preliminary data.</text>
</comment>